<sequence>MDRLVDFIKSGEKKNIIVLSGAGCSVAAGIPDFRSPSIGLYASLQSMKHLEMRSPTFVFEMSTFKKDPRPFWWIFGRLWPRADWPKPTTYHYFLTLLERHGILLRNYTQNIDDLESVAGLSHDKLVNCHGVLSPCHCLDCGKEVTISYCINAIQPNIAQDINDYTKVVVPKCPFCQKDHVKPDVVFFGEHLPESYFNYSNDFPKCDLLIVCGTSLQVEPVCSLPQYLKPDVPCFLINKEKVKEKGGKAKKIWDSVKNVFTFGMVDYTGIFDFEDKDSFIGGDLQENCLELINKLGWNDEFEALKEETKQSEHPLAKLISDANENEKHEK</sequence>
<proteinExistence type="predicted"/>
<accession>A0ABR2KQ38</accession>
<dbReference type="InterPro" id="IPR050134">
    <property type="entry name" value="NAD-dep_sirtuin_deacylases"/>
</dbReference>
<feature type="binding site" evidence="6">
    <location>
        <position position="175"/>
    </location>
    <ligand>
        <name>Zn(2+)</name>
        <dbReference type="ChEBI" id="CHEBI:29105"/>
    </ligand>
</feature>
<evidence type="ECO:0000256" key="4">
    <source>
        <dbReference type="ARBA" id="ARBA00022833"/>
    </source>
</evidence>
<evidence type="ECO:0000256" key="3">
    <source>
        <dbReference type="ARBA" id="ARBA00022723"/>
    </source>
</evidence>
<evidence type="ECO:0000256" key="7">
    <source>
        <dbReference type="SAM" id="MobiDB-lite"/>
    </source>
</evidence>
<keyword evidence="5" id="KW-0520">NAD</keyword>
<feature type="domain" description="Deacetylase sirtuin-type" evidence="8">
    <location>
        <begin position="1"/>
        <end position="297"/>
    </location>
</feature>
<keyword evidence="2" id="KW-0808">Transferase</keyword>
<organism evidence="9 10">
    <name type="scientific">Tritrichomonas musculus</name>
    <dbReference type="NCBI Taxonomy" id="1915356"/>
    <lineage>
        <taxon>Eukaryota</taxon>
        <taxon>Metamonada</taxon>
        <taxon>Parabasalia</taxon>
        <taxon>Tritrichomonadida</taxon>
        <taxon>Tritrichomonadidae</taxon>
        <taxon>Tritrichomonas</taxon>
    </lineage>
</organism>
<evidence type="ECO:0000313" key="10">
    <source>
        <dbReference type="Proteomes" id="UP001470230"/>
    </source>
</evidence>
<feature type="binding site" evidence="6">
    <location>
        <position position="172"/>
    </location>
    <ligand>
        <name>Zn(2+)</name>
        <dbReference type="ChEBI" id="CHEBI:29105"/>
    </ligand>
</feature>
<comment type="caution">
    <text evidence="9">The sequence shown here is derived from an EMBL/GenBank/DDBJ whole genome shotgun (WGS) entry which is preliminary data.</text>
</comment>
<dbReference type="SUPFAM" id="SSF52467">
    <property type="entry name" value="DHS-like NAD/FAD-binding domain"/>
    <property type="match status" value="1"/>
</dbReference>
<reference evidence="9 10" key="1">
    <citation type="submission" date="2024-04" db="EMBL/GenBank/DDBJ databases">
        <title>Tritrichomonas musculus Genome.</title>
        <authorList>
            <person name="Alves-Ferreira E."/>
            <person name="Grigg M."/>
            <person name="Lorenzi H."/>
            <person name="Galac M."/>
        </authorList>
    </citation>
    <scope>NUCLEOTIDE SEQUENCE [LARGE SCALE GENOMIC DNA]</scope>
    <source>
        <strain evidence="9 10">EAF2021</strain>
    </source>
</reference>
<dbReference type="EMBL" id="JAPFFF010000003">
    <property type="protein sequence ID" value="KAK8893219.1"/>
    <property type="molecule type" value="Genomic_DNA"/>
</dbReference>
<dbReference type="PANTHER" id="PTHR11085:SF6">
    <property type="entry name" value="NAD-DEPENDENT PROTEIN DEACETYLASE SIRTUIN-2"/>
    <property type="match status" value="1"/>
</dbReference>
<keyword evidence="4 6" id="KW-0862">Zinc</keyword>
<dbReference type="InterPro" id="IPR026591">
    <property type="entry name" value="Sirtuin_cat_small_dom_sf"/>
</dbReference>
<dbReference type="InterPro" id="IPR029035">
    <property type="entry name" value="DHS-like_NAD/FAD-binding_dom"/>
</dbReference>
<comment type="cofactor">
    <cofactor evidence="1">
        <name>Zn(2+)</name>
        <dbReference type="ChEBI" id="CHEBI:29105"/>
    </cofactor>
</comment>
<dbReference type="InterPro" id="IPR026590">
    <property type="entry name" value="Ssirtuin_cat_dom"/>
</dbReference>
<dbReference type="Gene3D" id="3.30.1600.10">
    <property type="entry name" value="SIR2/SIRT2 'Small Domain"/>
    <property type="match status" value="1"/>
</dbReference>
<dbReference type="PROSITE" id="PS50305">
    <property type="entry name" value="SIRTUIN"/>
    <property type="match status" value="1"/>
</dbReference>
<feature type="region of interest" description="Disordered" evidence="7">
    <location>
        <begin position="306"/>
        <end position="329"/>
    </location>
</feature>
<dbReference type="InterPro" id="IPR003000">
    <property type="entry name" value="Sirtuin"/>
</dbReference>
<evidence type="ECO:0000313" key="9">
    <source>
        <dbReference type="EMBL" id="KAK8893219.1"/>
    </source>
</evidence>
<keyword evidence="10" id="KW-1185">Reference proteome</keyword>
<feature type="binding site" evidence="6">
    <location>
        <position position="137"/>
    </location>
    <ligand>
        <name>Zn(2+)</name>
        <dbReference type="ChEBI" id="CHEBI:29105"/>
    </ligand>
</feature>
<evidence type="ECO:0000256" key="1">
    <source>
        <dbReference type="ARBA" id="ARBA00001947"/>
    </source>
</evidence>
<evidence type="ECO:0000256" key="6">
    <source>
        <dbReference type="PROSITE-ProRule" id="PRU00236"/>
    </source>
</evidence>
<dbReference type="Gene3D" id="3.40.50.1220">
    <property type="entry name" value="TPP-binding domain"/>
    <property type="match status" value="1"/>
</dbReference>
<dbReference type="Pfam" id="PF02146">
    <property type="entry name" value="SIR2"/>
    <property type="match status" value="1"/>
</dbReference>
<dbReference type="Proteomes" id="UP001470230">
    <property type="component" value="Unassembled WGS sequence"/>
</dbReference>
<feature type="active site" description="Proton acceptor" evidence="6">
    <location>
        <position position="129"/>
    </location>
</feature>
<evidence type="ECO:0000259" key="8">
    <source>
        <dbReference type="PROSITE" id="PS50305"/>
    </source>
</evidence>
<feature type="binding site" evidence="6">
    <location>
        <position position="140"/>
    </location>
    <ligand>
        <name>Zn(2+)</name>
        <dbReference type="ChEBI" id="CHEBI:29105"/>
    </ligand>
</feature>
<dbReference type="PANTHER" id="PTHR11085">
    <property type="entry name" value="NAD-DEPENDENT PROTEIN DEACYLASE SIRTUIN-5, MITOCHONDRIAL-RELATED"/>
    <property type="match status" value="1"/>
</dbReference>
<gene>
    <name evidence="9" type="ORF">M9Y10_021635</name>
</gene>
<name>A0ABR2KQ38_9EUKA</name>
<evidence type="ECO:0000256" key="5">
    <source>
        <dbReference type="ARBA" id="ARBA00023027"/>
    </source>
</evidence>
<keyword evidence="3 6" id="KW-0479">Metal-binding</keyword>
<evidence type="ECO:0000256" key="2">
    <source>
        <dbReference type="ARBA" id="ARBA00022679"/>
    </source>
</evidence>
<protein>
    <recommendedName>
        <fullName evidence="8">Deacetylase sirtuin-type domain-containing protein</fullName>
    </recommendedName>
</protein>